<dbReference type="EMBL" id="SRLO01000191">
    <property type="protein sequence ID" value="TNN68332.1"/>
    <property type="molecule type" value="Genomic_DNA"/>
</dbReference>
<keyword evidence="2" id="KW-0812">Transmembrane</keyword>
<keyword evidence="2" id="KW-1133">Transmembrane helix</keyword>
<keyword evidence="2" id="KW-0472">Membrane</keyword>
<feature type="compositionally biased region" description="Polar residues" evidence="1">
    <location>
        <begin position="62"/>
        <end position="86"/>
    </location>
</feature>
<name>A0A4Z2HTY0_9TELE</name>
<comment type="caution">
    <text evidence="3">The sequence shown here is derived from an EMBL/GenBank/DDBJ whole genome shotgun (WGS) entry which is preliminary data.</text>
</comment>
<keyword evidence="4" id="KW-1185">Reference proteome</keyword>
<gene>
    <name evidence="3" type="ORF">EYF80_021385</name>
</gene>
<dbReference type="OrthoDB" id="8897842at2759"/>
<evidence type="ECO:0000313" key="3">
    <source>
        <dbReference type="EMBL" id="TNN68332.1"/>
    </source>
</evidence>
<proteinExistence type="predicted"/>
<feature type="compositionally biased region" description="Basic and acidic residues" evidence="1">
    <location>
        <begin position="10"/>
        <end position="19"/>
    </location>
</feature>
<dbReference type="AlphaFoldDB" id="A0A4Z2HTY0"/>
<feature type="transmembrane region" description="Helical" evidence="2">
    <location>
        <begin position="135"/>
        <end position="153"/>
    </location>
</feature>
<evidence type="ECO:0000256" key="2">
    <source>
        <dbReference type="SAM" id="Phobius"/>
    </source>
</evidence>
<reference evidence="3 4" key="1">
    <citation type="submission" date="2019-03" db="EMBL/GenBank/DDBJ databases">
        <title>First draft genome of Liparis tanakae, snailfish: a comprehensive survey of snailfish specific genes.</title>
        <authorList>
            <person name="Kim W."/>
            <person name="Song I."/>
            <person name="Jeong J.-H."/>
            <person name="Kim D."/>
            <person name="Kim S."/>
            <person name="Ryu S."/>
            <person name="Song J.Y."/>
            <person name="Lee S.K."/>
        </authorList>
    </citation>
    <scope>NUCLEOTIDE SEQUENCE [LARGE SCALE GENOMIC DNA]</scope>
    <source>
        <tissue evidence="3">Muscle</tissue>
    </source>
</reference>
<feature type="region of interest" description="Disordered" evidence="1">
    <location>
        <begin position="1"/>
        <end position="29"/>
    </location>
</feature>
<evidence type="ECO:0000256" key="1">
    <source>
        <dbReference type="SAM" id="MobiDB-lite"/>
    </source>
</evidence>
<feature type="transmembrane region" description="Helical" evidence="2">
    <location>
        <begin position="159"/>
        <end position="178"/>
    </location>
</feature>
<dbReference type="PANTHER" id="PTHR45134:SF22">
    <property type="entry name" value="G-PROTEIN COUPLED RECEPTORS FAMILY 1 PROFILE DOMAIN-CONTAINING PROTEIN"/>
    <property type="match status" value="1"/>
</dbReference>
<protein>
    <submittedName>
        <fullName evidence="3">Uncharacterized protein</fullName>
    </submittedName>
</protein>
<dbReference type="PANTHER" id="PTHR45134">
    <property type="entry name" value="OS08G0543275 PROTEIN"/>
    <property type="match status" value="1"/>
</dbReference>
<organism evidence="3 4">
    <name type="scientific">Liparis tanakae</name>
    <name type="common">Tanaka's snailfish</name>
    <dbReference type="NCBI Taxonomy" id="230148"/>
    <lineage>
        <taxon>Eukaryota</taxon>
        <taxon>Metazoa</taxon>
        <taxon>Chordata</taxon>
        <taxon>Craniata</taxon>
        <taxon>Vertebrata</taxon>
        <taxon>Euteleostomi</taxon>
        <taxon>Actinopterygii</taxon>
        <taxon>Neopterygii</taxon>
        <taxon>Teleostei</taxon>
        <taxon>Neoteleostei</taxon>
        <taxon>Acanthomorphata</taxon>
        <taxon>Eupercaria</taxon>
        <taxon>Perciformes</taxon>
        <taxon>Cottioidei</taxon>
        <taxon>Cottales</taxon>
        <taxon>Liparidae</taxon>
        <taxon>Liparis</taxon>
    </lineage>
</organism>
<dbReference type="Proteomes" id="UP000314294">
    <property type="component" value="Unassembled WGS sequence"/>
</dbReference>
<evidence type="ECO:0000313" key="4">
    <source>
        <dbReference type="Proteomes" id="UP000314294"/>
    </source>
</evidence>
<accession>A0A4Z2HTY0</accession>
<feature type="region of interest" description="Disordered" evidence="1">
    <location>
        <begin position="58"/>
        <end position="96"/>
    </location>
</feature>
<sequence length="214" mass="24379">MIAATSSEMNGKRPKDAKRSQHNTVGREVEEELEVVWQAATRENRQMRETLLDSMLSADLHGSTSPGRPSQASHEATDANQHQTHGSGPLAFTSGQSPGHQRRSICWLGAPAAYLCLYVKTAYARNVRMYVCTNLRMYVHIYICMYLCISIYVCTYECSIYVCMYLCMFVCIYVCMYVRRHVHRHFGRQVLKPIKGHPSSTMFSDRVEAQASLH</sequence>